<sequence length="76" mass="8810">YHTKILSADANSDLQNSFKNFYQITDPILNNIIDVLRALNLPDPIQIKEYLAIPEKNIVYKILSNDYVITELVKIF</sequence>
<evidence type="ECO:0000313" key="2">
    <source>
        <dbReference type="Proteomes" id="UP000789702"/>
    </source>
</evidence>
<proteinExistence type="predicted"/>
<organism evidence="1 2">
    <name type="scientific">Dentiscutata heterogama</name>
    <dbReference type="NCBI Taxonomy" id="1316150"/>
    <lineage>
        <taxon>Eukaryota</taxon>
        <taxon>Fungi</taxon>
        <taxon>Fungi incertae sedis</taxon>
        <taxon>Mucoromycota</taxon>
        <taxon>Glomeromycotina</taxon>
        <taxon>Glomeromycetes</taxon>
        <taxon>Diversisporales</taxon>
        <taxon>Gigasporaceae</taxon>
        <taxon>Dentiscutata</taxon>
    </lineage>
</organism>
<comment type="caution">
    <text evidence="1">The sequence shown here is derived from an EMBL/GenBank/DDBJ whole genome shotgun (WGS) entry which is preliminary data.</text>
</comment>
<gene>
    <name evidence="1" type="ORF">DHETER_LOCUS9361</name>
</gene>
<name>A0ACA9NFZ0_9GLOM</name>
<dbReference type="Proteomes" id="UP000789702">
    <property type="component" value="Unassembled WGS sequence"/>
</dbReference>
<keyword evidence="2" id="KW-1185">Reference proteome</keyword>
<feature type="non-terminal residue" evidence="1">
    <location>
        <position position="1"/>
    </location>
</feature>
<evidence type="ECO:0000313" key="1">
    <source>
        <dbReference type="EMBL" id="CAG8652370.1"/>
    </source>
</evidence>
<protein>
    <submittedName>
        <fullName evidence="1">9720_t:CDS:1</fullName>
    </submittedName>
</protein>
<accession>A0ACA9NFZ0</accession>
<dbReference type="EMBL" id="CAJVPU010016314">
    <property type="protein sequence ID" value="CAG8652370.1"/>
    <property type="molecule type" value="Genomic_DNA"/>
</dbReference>
<reference evidence="1" key="1">
    <citation type="submission" date="2021-06" db="EMBL/GenBank/DDBJ databases">
        <authorList>
            <person name="Kallberg Y."/>
            <person name="Tangrot J."/>
            <person name="Rosling A."/>
        </authorList>
    </citation>
    <scope>NUCLEOTIDE SEQUENCE</scope>
    <source>
        <strain evidence="1">IL203A</strain>
    </source>
</reference>